<evidence type="ECO:0000313" key="1">
    <source>
        <dbReference type="EMBL" id="KAF2625211.1"/>
    </source>
</evidence>
<name>A0ACB6RTG2_9PLEO</name>
<protein>
    <submittedName>
        <fullName evidence="1">Uncharacterized protein</fullName>
    </submittedName>
</protein>
<dbReference type="Proteomes" id="UP000799754">
    <property type="component" value="Unassembled WGS sequence"/>
</dbReference>
<accession>A0ACB6RTG2</accession>
<dbReference type="EMBL" id="MU006727">
    <property type="protein sequence ID" value="KAF2625211.1"/>
    <property type="molecule type" value="Genomic_DNA"/>
</dbReference>
<gene>
    <name evidence="1" type="ORF">BU25DRAFT_124991</name>
</gene>
<proteinExistence type="predicted"/>
<sequence length="160" mass="18360">MQFMSNASWPLLDYSTPLRCIWSQTYPHTSRSVCCMAMRATTTDSSVAEPGPRSYLRKVVRHPHQERSAIRIDLHMRIRARQINVPSDAHKGYLHLQCFLTHGPNLQANDIHQDLYMSRSAAFGEIWAKFNNLMIFDEHSARLIQWFCNGDHTGGNGRCG</sequence>
<keyword evidence="2" id="KW-1185">Reference proteome</keyword>
<reference evidence="1" key="1">
    <citation type="journal article" date="2020" name="Stud. Mycol.">
        <title>101 Dothideomycetes genomes: a test case for predicting lifestyles and emergence of pathogens.</title>
        <authorList>
            <person name="Haridas S."/>
            <person name="Albert R."/>
            <person name="Binder M."/>
            <person name="Bloem J."/>
            <person name="Labutti K."/>
            <person name="Salamov A."/>
            <person name="Andreopoulos B."/>
            <person name="Baker S."/>
            <person name="Barry K."/>
            <person name="Bills G."/>
            <person name="Bluhm B."/>
            <person name="Cannon C."/>
            <person name="Castanera R."/>
            <person name="Culley D."/>
            <person name="Daum C."/>
            <person name="Ezra D."/>
            <person name="Gonzalez J."/>
            <person name="Henrissat B."/>
            <person name="Kuo A."/>
            <person name="Liang C."/>
            <person name="Lipzen A."/>
            <person name="Lutzoni F."/>
            <person name="Magnuson J."/>
            <person name="Mondo S."/>
            <person name="Nolan M."/>
            <person name="Ohm R."/>
            <person name="Pangilinan J."/>
            <person name="Park H.-J."/>
            <person name="Ramirez L."/>
            <person name="Alfaro M."/>
            <person name="Sun H."/>
            <person name="Tritt A."/>
            <person name="Yoshinaga Y."/>
            <person name="Zwiers L.-H."/>
            <person name="Turgeon B."/>
            <person name="Goodwin S."/>
            <person name="Spatafora J."/>
            <person name="Crous P."/>
            <person name="Grigoriev I."/>
        </authorList>
    </citation>
    <scope>NUCLEOTIDE SEQUENCE</scope>
    <source>
        <strain evidence="1">CBS 525.71</strain>
    </source>
</reference>
<comment type="caution">
    <text evidence="1">The sequence shown here is derived from an EMBL/GenBank/DDBJ whole genome shotgun (WGS) entry which is preliminary data.</text>
</comment>
<organism evidence="1 2">
    <name type="scientific">Macroventuria anomochaeta</name>
    <dbReference type="NCBI Taxonomy" id="301207"/>
    <lineage>
        <taxon>Eukaryota</taxon>
        <taxon>Fungi</taxon>
        <taxon>Dikarya</taxon>
        <taxon>Ascomycota</taxon>
        <taxon>Pezizomycotina</taxon>
        <taxon>Dothideomycetes</taxon>
        <taxon>Pleosporomycetidae</taxon>
        <taxon>Pleosporales</taxon>
        <taxon>Pleosporineae</taxon>
        <taxon>Didymellaceae</taxon>
        <taxon>Macroventuria</taxon>
    </lineage>
</organism>
<evidence type="ECO:0000313" key="2">
    <source>
        <dbReference type="Proteomes" id="UP000799754"/>
    </source>
</evidence>